<sequence>MTSKHQFSSLKWSVKAYDNNDGLDLVDFVIERSCVGMDYGGGGGCVVQGEGGYVVVNEKLPNYVVPDLTDFKVLIFVNFKDYLYIFECYMDSMNEENDEHGDTVSSAPKRMRCRTSSVWLDFEILAKGSNGKERAKCKKCQNSSVASSSGTTSLLRHITKCHEVLQKKVLSFSHVPPPRGGVILAKRLLGLLKEWGIEKRVFTITLDNVSFNDTLVSHLKGHPSFGPCLPYDGEFFHVRYGAHILNLIVQDRLKVINEVVYNLRESVKYVRGSDHRKLWFAQCLLVLPFLTSKKVRQDVPTRWNSTYLMIETCLKFRDAFSDLSRIDKYFLNCPSEEEWEKVENIARVLEPFYDITKLFSKTNYPTANLYFHCVWKI</sequence>
<proteinExistence type="predicted"/>
<name>A0AAW2CKC9_9ROSI</name>
<keyword evidence="2 6" id="KW-0863">Zinc-finger</keyword>
<dbReference type="InterPro" id="IPR036236">
    <property type="entry name" value="Znf_C2H2_sf"/>
</dbReference>
<keyword evidence="5" id="KW-0804">Transcription</keyword>
<dbReference type="AlphaFoldDB" id="A0AAW2CKC9"/>
<protein>
    <recommendedName>
        <fullName evidence="7">BED-type domain-containing protein</fullName>
    </recommendedName>
</protein>
<dbReference type="SMART" id="SM00614">
    <property type="entry name" value="ZnF_BED"/>
    <property type="match status" value="1"/>
</dbReference>
<dbReference type="InterPro" id="IPR012337">
    <property type="entry name" value="RNaseH-like_sf"/>
</dbReference>
<dbReference type="PANTHER" id="PTHR46481">
    <property type="entry name" value="ZINC FINGER BED DOMAIN-CONTAINING PROTEIN 4"/>
    <property type="match status" value="1"/>
</dbReference>
<evidence type="ECO:0000259" key="7">
    <source>
        <dbReference type="PROSITE" id="PS50808"/>
    </source>
</evidence>
<evidence type="ECO:0000256" key="3">
    <source>
        <dbReference type="ARBA" id="ARBA00022833"/>
    </source>
</evidence>
<evidence type="ECO:0000256" key="2">
    <source>
        <dbReference type="ARBA" id="ARBA00022771"/>
    </source>
</evidence>
<evidence type="ECO:0000256" key="1">
    <source>
        <dbReference type="ARBA" id="ARBA00022723"/>
    </source>
</evidence>
<dbReference type="PROSITE" id="PS50808">
    <property type="entry name" value="ZF_BED"/>
    <property type="match status" value="1"/>
</dbReference>
<dbReference type="PANTHER" id="PTHR46481:SF6">
    <property type="entry name" value="ZINC FINGER BED DOMAIN-CONTAINING PROTEIN RICESLEEPER 2-LIKE"/>
    <property type="match status" value="1"/>
</dbReference>
<evidence type="ECO:0000256" key="5">
    <source>
        <dbReference type="ARBA" id="ARBA00023163"/>
    </source>
</evidence>
<dbReference type="GO" id="GO:0005634">
    <property type="term" value="C:nucleus"/>
    <property type="evidence" value="ECO:0007669"/>
    <property type="project" value="UniProtKB-SubCell"/>
</dbReference>
<keyword evidence="1" id="KW-0479">Metal-binding</keyword>
<accession>A0AAW2CKC9</accession>
<gene>
    <name evidence="8" type="ORF">SO802_018114</name>
</gene>
<dbReference type="InterPro" id="IPR003656">
    <property type="entry name" value="Znf_BED"/>
</dbReference>
<keyword evidence="3" id="KW-0862">Zinc</keyword>
<dbReference type="GO" id="GO:0008270">
    <property type="term" value="F:zinc ion binding"/>
    <property type="evidence" value="ECO:0007669"/>
    <property type="project" value="UniProtKB-KW"/>
</dbReference>
<evidence type="ECO:0000313" key="8">
    <source>
        <dbReference type="EMBL" id="KAK9998511.1"/>
    </source>
</evidence>
<organism evidence="8 9">
    <name type="scientific">Lithocarpus litseifolius</name>
    <dbReference type="NCBI Taxonomy" id="425828"/>
    <lineage>
        <taxon>Eukaryota</taxon>
        <taxon>Viridiplantae</taxon>
        <taxon>Streptophyta</taxon>
        <taxon>Embryophyta</taxon>
        <taxon>Tracheophyta</taxon>
        <taxon>Spermatophyta</taxon>
        <taxon>Magnoliopsida</taxon>
        <taxon>eudicotyledons</taxon>
        <taxon>Gunneridae</taxon>
        <taxon>Pentapetalae</taxon>
        <taxon>rosids</taxon>
        <taxon>fabids</taxon>
        <taxon>Fagales</taxon>
        <taxon>Fagaceae</taxon>
        <taxon>Lithocarpus</taxon>
    </lineage>
</organism>
<dbReference type="InterPro" id="IPR052035">
    <property type="entry name" value="ZnF_BED_domain_contain"/>
</dbReference>
<dbReference type="GO" id="GO:0009791">
    <property type="term" value="P:post-embryonic development"/>
    <property type="evidence" value="ECO:0007669"/>
    <property type="project" value="UniProtKB-ARBA"/>
</dbReference>
<keyword evidence="9" id="KW-1185">Reference proteome</keyword>
<dbReference type="SUPFAM" id="SSF53098">
    <property type="entry name" value="Ribonuclease H-like"/>
    <property type="match status" value="1"/>
</dbReference>
<dbReference type="SUPFAM" id="SSF57667">
    <property type="entry name" value="beta-beta-alpha zinc fingers"/>
    <property type="match status" value="1"/>
</dbReference>
<reference evidence="8 9" key="1">
    <citation type="submission" date="2024-01" db="EMBL/GenBank/DDBJ databases">
        <title>A telomere-to-telomere, gap-free genome of sweet tea (Lithocarpus litseifolius).</title>
        <authorList>
            <person name="Zhou J."/>
        </authorList>
    </citation>
    <scope>NUCLEOTIDE SEQUENCE [LARGE SCALE GENOMIC DNA]</scope>
    <source>
        <strain evidence="8">Zhou-2022a</strain>
        <tissue evidence="8">Leaf</tissue>
    </source>
</reference>
<evidence type="ECO:0000256" key="4">
    <source>
        <dbReference type="ARBA" id="ARBA00023015"/>
    </source>
</evidence>
<keyword evidence="4" id="KW-0805">Transcription regulation</keyword>
<feature type="domain" description="BED-type" evidence="7">
    <location>
        <begin position="113"/>
        <end position="169"/>
    </location>
</feature>
<evidence type="ECO:0000313" key="9">
    <source>
        <dbReference type="Proteomes" id="UP001459277"/>
    </source>
</evidence>
<dbReference type="Proteomes" id="UP001459277">
    <property type="component" value="Unassembled WGS sequence"/>
</dbReference>
<evidence type="ECO:0000256" key="6">
    <source>
        <dbReference type="PROSITE-ProRule" id="PRU00027"/>
    </source>
</evidence>
<dbReference type="EMBL" id="JAZDWU010000006">
    <property type="protein sequence ID" value="KAK9998511.1"/>
    <property type="molecule type" value="Genomic_DNA"/>
</dbReference>
<dbReference type="GO" id="GO:0003677">
    <property type="term" value="F:DNA binding"/>
    <property type="evidence" value="ECO:0007669"/>
    <property type="project" value="InterPro"/>
</dbReference>
<comment type="caution">
    <text evidence="8">The sequence shown here is derived from an EMBL/GenBank/DDBJ whole genome shotgun (WGS) entry which is preliminary data.</text>
</comment>